<evidence type="ECO:0000256" key="1">
    <source>
        <dbReference type="ARBA" id="ARBA00004138"/>
    </source>
</evidence>
<evidence type="ECO:0000256" key="3">
    <source>
        <dbReference type="ARBA" id="ARBA00023054"/>
    </source>
</evidence>
<evidence type="ECO:0000256" key="7">
    <source>
        <dbReference type="SAM" id="Coils"/>
    </source>
</evidence>
<dbReference type="OrthoDB" id="10259713at2759"/>
<feature type="coiled-coil region" evidence="7">
    <location>
        <begin position="146"/>
        <end position="282"/>
    </location>
</feature>
<gene>
    <name evidence="9" type="primary">Ccdc113</name>
    <name evidence="9" type="ORF">NYCGRA_R06755</name>
</gene>
<feature type="domain" description="CCDC113/CCDC96 coiled-coil" evidence="8">
    <location>
        <begin position="109"/>
        <end position="277"/>
    </location>
</feature>
<comment type="caution">
    <text evidence="9">The sequence shown here is derived from an EMBL/GenBank/DDBJ whole genome shotgun (WGS) entry which is preliminary data.</text>
</comment>
<feature type="coiled-coil region" evidence="7">
    <location>
        <begin position="26"/>
        <end position="64"/>
    </location>
</feature>
<keyword evidence="4" id="KW-0966">Cell projection</keyword>
<dbReference type="Proteomes" id="UP000567826">
    <property type="component" value="Unassembled WGS sequence"/>
</dbReference>
<evidence type="ECO:0000313" key="9">
    <source>
        <dbReference type="EMBL" id="NXQ90389.1"/>
    </source>
</evidence>
<keyword evidence="10" id="KW-1185">Reference proteome</keyword>
<evidence type="ECO:0000313" key="10">
    <source>
        <dbReference type="Proteomes" id="UP000567826"/>
    </source>
</evidence>
<name>A0A7L2GVE8_NYCGR</name>
<protein>
    <recommendedName>
        <fullName evidence="6">Cilia- and flagella-associated protein 263</fullName>
    </recommendedName>
</protein>
<reference evidence="9 10" key="1">
    <citation type="submission" date="2019-09" db="EMBL/GenBank/DDBJ databases">
        <title>Bird 10,000 Genomes (B10K) Project - Family phase.</title>
        <authorList>
            <person name="Zhang G."/>
        </authorList>
    </citation>
    <scope>NUCLEOTIDE SEQUENCE [LARGE SCALE GENOMIC DNA]</scope>
    <source>
        <strain evidence="9">B10K-DU-001-56</strain>
        <tissue evidence="9">Muscle</tissue>
    </source>
</reference>
<accession>A0A7L2GVE8</accession>
<evidence type="ECO:0000259" key="8">
    <source>
        <dbReference type="Pfam" id="PF13870"/>
    </source>
</evidence>
<dbReference type="Pfam" id="PF13870">
    <property type="entry name" value="CCDC113_CCDC96_CC"/>
    <property type="match status" value="1"/>
</dbReference>
<dbReference type="AlphaFoldDB" id="A0A7L2GVE8"/>
<evidence type="ECO:0000256" key="5">
    <source>
        <dbReference type="ARBA" id="ARBA00044506"/>
    </source>
</evidence>
<comment type="similarity">
    <text evidence="5">Belongs to the CFAP263 family.</text>
</comment>
<dbReference type="GO" id="GO:0036064">
    <property type="term" value="C:ciliary basal body"/>
    <property type="evidence" value="ECO:0007669"/>
    <property type="project" value="TreeGrafter"/>
</dbReference>
<evidence type="ECO:0000256" key="2">
    <source>
        <dbReference type="ARBA" id="ARBA00022794"/>
    </source>
</evidence>
<evidence type="ECO:0000256" key="6">
    <source>
        <dbReference type="ARBA" id="ARBA00044798"/>
    </source>
</evidence>
<keyword evidence="3 7" id="KW-0175">Coiled coil</keyword>
<dbReference type="EMBL" id="VWYG01022220">
    <property type="protein sequence ID" value="NXQ90389.1"/>
    <property type="molecule type" value="Genomic_DNA"/>
</dbReference>
<organism evidence="9 10">
    <name type="scientific">Nyctibius grandis</name>
    <name type="common">Great potoo</name>
    <dbReference type="NCBI Taxonomy" id="48427"/>
    <lineage>
        <taxon>Eukaryota</taxon>
        <taxon>Metazoa</taxon>
        <taxon>Chordata</taxon>
        <taxon>Craniata</taxon>
        <taxon>Vertebrata</taxon>
        <taxon>Euteleostomi</taxon>
        <taxon>Archelosauria</taxon>
        <taxon>Archosauria</taxon>
        <taxon>Dinosauria</taxon>
        <taxon>Saurischia</taxon>
        <taxon>Theropoda</taxon>
        <taxon>Coelurosauria</taxon>
        <taxon>Aves</taxon>
        <taxon>Neognathae</taxon>
        <taxon>Neoaves</taxon>
        <taxon>Strisores</taxon>
        <taxon>Caprimulgiformes</taxon>
        <taxon>Nyctibiidae</taxon>
        <taxon>Nyctibius</taxon>
    </lineage>
</organism>
<dbReference type="InterPro" id="IPR025254">
    <property type="entry name" value="CCDC113/CCDC96_CC"/>
</dbReference>
<keyword evidence="2" id="KW-0970">Cilium biogenesis/degradation</keyword>
<evidence type="ECO:0000256" key="4">
    <source>
        <dbReference type="ARBA" id="ARBA00023273"/>
    </source>
</evidence>
<feature type="non-terminal residue" evidence="9">
    <location>
        <position position="1"/>
    </location>
</feature>
<proteinExistence type="inferred from homology"/>
<dbReference type="GO" id="GO:0005930">
    <property type="term" value="C:axoneme"/>
    <property type="evidence" value="ECO:0007669"/>
    <property type="project" value="TreeGrafter"/>
</dbReference>
<comment type="subcellular location">
    <subcellularLocation>
        <location evidence="1">Cell projection</location>
        <location evidence="1">Cilium</location>
    </subcellularLocation>
</comment>
<dbReference type="PANTHER" id="PTHR15654">
    <property type="entry name" value="COILED-COIL DOMAIN-CONTAINING PROTEIN 113-RELATED"/>
    <property type="match status" value="1"/>
</dbReference>
<feature type="non-terminal residue" evidence="9">
    <location>
        <position position="293"/>
    </location>
</feature>
<sequence>QTRVRFKSKLHRSTDYFAGLSVAEKCELADRELTETKKEIRRMKEDMEQTLQDLEARIEEADIWSTDAKKATSDFEYFVSTISNKKGTITAPEKLLRYMEKRNRQRGLLAERLRAENFFLKGYKKQLQQQLRQKEQVGEISREVRLQRLQIKNAQYKEIIDNKKQELSHLRLTSGKVFQVLNFYKSKLQDAMETSKSLTKEISQKKELLEKTEREIALVEEQRAEAERKNLRLRKLLSDYNAPPVLSYVQKKMDVAELEKSVKVWERKVAAAEMSLKSYRRAWNQIKKSGNQH</sequence>
<dbReference type="PANTHER" id="PTHR15654:SF2">
    <property type="entry name" value="COILED-COIL DOMAIN-CONTAINING PROTEIN 113"/>
    <property type="match status" value="1"/>
</dbReference>
<dbReference type="InterPro" id="IPR051885">
    <property type="entry name" value="CC_CF"/>
</dbReference>
<dbReference type="GO" id="GO:0060271">
    <property type="term" value="P:cilium assembly"/>
    <property type="evidence" value="ECO:0007669"/>
    <property type="project" value="TreeGrafter"/>
</dbReference>